<evidence type="ECO:0000313" key="2">
    <source>
        <dbReference type="EMBL" id="KZN47026.1"/>
    </source>
</evidence>
<dbReference type="GO" id="GO:0043169">
    <property type="term" value="F:cation binding"/>
    <property type="evidence" value="ECO:0007669"/>
    <property type="project" value="InterPro"/>
</dbReference>
<accession>A0A167BY31</accession>
<evidence type="ECO:0008006" key="4">
    <source>
        <dbReference type="Google" id="ProtNLM"/>
    </source>
</evidence>
<evidence type="ECO:0000256" key="1">
    <source>
        <dbReference type="ARBA" id="ARBA00023277"/>
    </source>
</evidence>
<evidence type="ECO:0000313" key="3">
    <source>
        <dbReference type="Proteomes" id="UP000076587"/>
    </source>
</evidence>
<dbReference type="InterPro" id="IPR006046">
    <property type="entry name" value="Alpha_amylase"/>
</dbReference>
<sequence>MTLAPLIDLRLRLKQKHSAASVNKIKLPIAASFAVLASTTFVHLFEWSWPDVAKECDTFLGLRSKYPHQMNITCNQSWTRYQPVSYQLKSRGGDCNAFVDMVSRCKAAGVDIYVDAVTNHTAGVQALHFTQAS</sequence>
<dbReference type="InterPro" id="IPR017853">
    <property type="entry name" value="GH"/>
</dbReference>
<protein>
    <recommendedName>
        <fullName evidence="4">Glycosyl hydrolase family 13 catalytic domain-containing protein</fullName>
    </recommendedName>
</protein>
<keyword evidence="1" id="KW-0119">Carbohydrate metabolism</keyword>
<reference evidence="2 3" key="1">
    <citation type="submission" date="2013-07" db="EMBL/GenBank/DDBJ databases">
        <title>Comparative Genomic and Metabolomic Analysis of Twelve Strains of Pseudoalteromonas luteoviolacea.</title>
        <authorList>
            <person name="Vynne N.G."/>
            <person name="Mansson M."/>
            <person name="Gram L."/>
        </authorList>
    </citation>
    <scope>NUCLEOTIDE SEQUENCE [LARGE SCALE GENOMIC DNA]</scope>
    <source>
        <strain evidence="2 3">NCIMB 1942</strain>
    </source>
</reference>
<comment type="caution">
    <text evidence="2">The sequence shown here is derived from an EMBL/GenBank/DDBJ whole genome shotgun (WGS) entry which is preliminary data.</text>
</comment>
<dbReference type="GO" id="GO:0004556">
    <property type="term" value="F:alpha-amylase activity"/>
    <property type="evidence" value="ECO:0007669"/>
    <property type="project" value="InterPro"/>
</dbReference>
<dbReference type="AlphaFoldDB" id="A0A167BY31"/>
<organism evidence="2 3">
    <name type="scientific">Pseudoalteromonas luteoviolacea NCIMB 1942</name>
    <dbReference type="NCBI Taxonomy" id="1365253"/>
    <lineage>
        <taxon>Bacteria</taxon>
        <taxon>Pseudomonadati</taxon>
        <taxon>Pseudomonadota</taxon>
        <taxon>Gammaproteobacteria</taxon>
        <taxon>Alteromonadales</taxon>
        <taxon>Pseudoalteromonadaceae</taxon>
        <taxon>Pseudoalteromonas</taxon>
    </lineage>
</organism>
<dbReference type="GO" id="GO:0005975">
    <property type="term" value="P:carbohydrate metabolic process"/>
    <property type="evidence" value="ECO:0007669"/>
    <property type="project" value="InterPro"/>
</dbReference>
<dbReference type="SUPFAM" id="SSF51445">
    <property type="entry name" value="(Trans)glycosidases"/>
    <property type="match status" value="1"/>
</dbReference>
<gene>
    <name evidence="2" type="ORF">N482_02080</name>
</gene>
<dbReference type="EMBL" id="AUXT01000161">
    <property type="protein sequence ID" value="KZN47026.1"/>
    <property type="molecule type" value="Genomic_DNA"/>
</dbReference>
<dbReference type="PANTHER" id="PTHR43447">
    <property type="entry name" value="ALPHA-AMYLASE"/>
    <property type="match status" value="1"/>
</dbReference>
<dbReference type="Proteomes" id="UP000076587">
    <property type="component" value="Unassembled WGS sequence"/>
</dbReference>
<name>A0A167BY31_9GAMM</name>
<proteinExistence type="predicted"/>
<dbReference type="PATRIC" id="fig|1365253.3.peg.2651"/>
<dbReference type="PRINTS" id="PR00110">
    <property type="entry name" value="ALPHAAMYLASE"/>
</dbReference>
<dbReference type="Gene3D" id="3.20.20.80">
    <property type="entry name" value="Glycosidases"/>
    <property type="match status" value="1"/>
</dbReference>